<dbReference type="Proteomes" id="UP000400981">
    <property type="component" value="Unassembled WGS sequence"/>
</dbReference>
<organism evidence="1 2">
    <name type="scientific">Pandoraea eparura</name>
    <dbReference type="NCBI Taxonomy" id="2508291"/>
    <lineage>
        <taxon>Bacteria</taxon>
        <taxon>Pseudomonadati</taxon>
        <taxon>Pseudomonadota</taxon>
        <taxon>Betaproteobacteria</taxon>
        <taxon>Burkholderiales</taxon>
        <taxon>Burkholderiaceae</taxon>
        <taxon>Pandoraea</taxon>
    </lineage>
</organism>
<dbReference type="PANTHER" id="PTHR13812:SF19">
    <property type="entry name" value="KETIMINE REDUCTASE MU-CRYSTALLIN"/>
    <property type="match status" value="1"/>
</dbReference>
<dbReference type="Pfam" id="PF02423">
    <property type="entry name" value="OCD_Mu_crystall"/>
    <property type="match status" value="1"/>
</dbReference>
<dbReference type="PANTHER" id="PTHR13812">
    <property type="entry name" value="KETIMINE REDUCTASE MU-CRYSTALLIN"/>
    <property type="match status" value="1"/>
</dbReference>
<sequence>MGPEDNDMQLITDEQVRRALSVRESSAVVRQAFIATAHGKAVTLPRSRTYLDHVTLSVMGGIVPTSKMCGVKIYSTIAGKFDFVVTLFDGTDGRYLGTVQGNALTEFRTAATTRVAVESQMPPSSHTLTIFGAGVQAKAHLASLLDLAVFRRVFVISKGDAAALVAELSAAHPDVQFLTCDTDKAVSEADVIVTCTRASEPLFDGRLLKANVFVAAIGSSKPQTREIDDVTLERASRIIVEHREQARKEAGDLLLAKPGIVDWDQVRELGDVVAEADSIGGGVQGITVYKSVGIGLVDVALSALVYQRVNTASAS</sequence>
<dbReference type="SUPFAM" id="SSF51735">
    <property type="entry name" value="NAD(P)-binding Rossmann-fold domains"/>
    <property type="match status" value="1"/>
</dbReference>
<name>A0A5E4Y510_9BURK</name>
<gene>
    <name evidence="1" type="ORF">PEP31012_04319</name>
</gene>
<keyword evidence="2" id="KW-1185">Reference proteome</keyword>
<dbReference type="Gene3D" id="3.40.50.720">
    <property type="entry name" value="NAD(P)-binding Rossmann-like Domain"/>
    <property type="match status" value="1"/>
</dbReference>
<dbReference type="EMBL" id="CABPSH010000016">
    <property type="protein sequence ID" value="VVE43654.1"/>
    <property type="molecule type" value="Genomic_DNA"/>
</dbReference>
<proteinExistence type="predicted"/>
<dbReference type="PIRSF" id="PIRSF001439">
    <property type="entry name" value="CryM"/>
    <property type="match status" value="1"/>
</dbReference>
<accession>A0A5E4Y510</accession>
<dbReference type="GO" id="GO:0005737">
    <property type="term" value="C:cytoplasm"/>
    <property type="evidence" value="ECO:0007669"/>
    <property type="project" value="TreeGrafter"/>
</dbReference>
<dbReference type="InterPro" id="IPR003462">
    <property type="entry name" value="ODC_Mu_crystall"/>
</dbReference>
<evidence type="ECO:0000313" key="2">
    <source>
        <dbReference type="Proteomes" id="UP000400981"/>
    </source>
</evidence>
<protein>
    <submittedName>
        <fullName evidence="1">Ornithine cyclodeaminase</fullName>
    </submittedName>
</protein>
<evidence type="ECO:0000313" key="1">
    <source>
        <dbReference type="EMBL" id="VVE43654.1"/>
    </source>
</evidence>
<dbReference type="InterPro" id="IPR036291">
    <property type="entry name" value="NAD(P)-bd_dom_sf"/>
</dbReference>
<dbReference type="Gene3D" id="3.30.1780.10">
    <property type="entry name" value="ornithine cyclodeaminase, domain 1"/>
    <property type="match status" value="1"/>
</dbReference>
<reference evidence="1 2" key="1">
    <citation type="submission" date="2019-08" db="EMBL/GenBank/DDBJ databases">
        <authorList>
            <person name="Peeters C."/>
        </authorList>
    </citation>
    <scope>NUCLEOTIDE SEQUENCE [LARGE SCALE GENOMIC DNA]</scope>
    <source>
        <strain evidence="1 2">LMG 31012</strain>
    </source>
</reference>
<dbReference type="InterPro" id="IPR023401">
    <property type="entry name" value="ODC_N"/>
</dbReference>
<dbReference type="AlphaFoldDB" id="A0A5E4Y510"/>